<accession>A0A109CSG9</accession>
<evidence type="ECO:0000313" key="5">
    <source>
        <dbReference type="Proteomes" id="UP000436911"/>
    </source>
</evidence>
<name>A0A109CSG9_AGRVI</name>
<dbReference type="EMBL" id="QUSG01000015">
    <property type="protein sequence ID" value="KAA3523755.1"/>
    <property type="molecule type" value="Genomic_DNA"/>
</dbReference>
<dbReference type="EMBL" id="MBEV02000001">
    <property type="protein sequence ID" value="MUP03298.1"/>
    <property type="molecule type" value="Genomic_DNA"/>
</dbReference>
<reference evidence="1 5" key="1">
    <citation type="submission" date="2018-08" db="EMBL/GenBank/DDBJ databases">
        <title>Genome sequencing of Agrobacterium vitis strain ICMP 10754.</title>
        <authorList>
            <person name="Visnovsky S.B."/>
            <person name="Pitman A.R."/>
        </authorList>
    </citation>
    <scope>NUCLEOTIDE SEQUENCE [LARGE SCALE GENOMIC DNA]</scope>
    <source>
        <strain evidence="1 5">ICMP 10754</strain>
    </source>
</reference>
<reference evidence="3 4" key="2">
    <citation type="submission" date="2019-11" db="EMBL/GenBank/DDBJ databases">
        <title>Whole-genome sequencing of Allorhizobium vitis.</title>
        <authorList>
            <person name="Gan H.M."/>
            <person name="Savka M.A."/>
        </authorList>
    </citation>
    <scope>NUCLEOTIDE SEQUENCE [LARGE SCALE GENOMIC DNA]</scope>
    <source>
        <strain evidence="3 4">AB4</strain>
    </source>
</reference>
<gene>
    <name evidence="3" type="ORF">BBI04_000445</name>
    <name evidence="2" type="ORF">DXT89_19250</name>
    <name evidence="1" type="ORF">DXT89_20155</name>
</gene>
<dbReference type="GeneID" id="60683320"/>
<dbReference type="OrthoDB" id="7864140at2"/>
<proteinExistence type="predicted"/>
<organism evidence="1 5">
    <name type="scientific">Agrobacterium vitis</name>
    <name type="common">Rhizobium vitis</name>
    <dbReference type="NCBI Taxonomy" id="373"/>
    <lineage>
        <taxon>Bacteria</taxon>
        <taxon>Pseudomonadati</taxon>
        <taxon>Pseudomonadota</taxon>
        <taxon>Alphaproteobacteria</taxon>
        <taxon>Hyphomicrobiales</taxon>
        <taxon>Rhizobiaceae</taxon>
        <taxon>Rhizobium/Agrobacterium group</taxon>
        <taxon>Agrobacterium</taxon>
    </lineage>
</organism>
<sequence length="130" mass="14600">MFAVVLSRTVVASIHRPIYNLSSVNNSKVATLGEQYDLAIMEAILSALKEMERNDEIILFGPTQRNAAVKIAISLKSVIPQPSLTPEEFYGVRALILHALESKSFFDWEMPTLTGLTEEKFREVARKLPH</sequence>
<dbReference type="Proteomes" id="UP000436911">
    <property type="component" value="Unassembled WGS sequence"/>
</dbReference>
<protein>
    <submittedName>
        <fullName evidence="1">Uncharacterized protein</fullName>
    </submittedName>
</protein>
<dbReference type="AlphaFoldDB" id="A0A109CSG9"/>
<evidence type="ECO:0000313" key="3">
    <source>
        <dbReference type="EMBL" id="MUP03298.1"/>
    </source>
</evidence>
<dbReference type="EMBL" id="QUSG01000014">
    <property type="protein sequence ID" value="KAA3524122.1"/>
    <property type="molecule type" value="Genomic_DNA"/>
</dbReference>
<evidence type="ECO:0000313" key="4">
    <source>
        <dbReference type="Proteomes" id="UP000175993"/>
    </source>
</evidence>
<evidence type="ECO:0000313" key="1">
    <source>
        <dbReference type="EMBL" id="KAA3523755.1"/>
    </source>
</evidence>
<dbReference type="RefSeq" id="WP_060718338.1">
    <property type="nucleotide sequence ID" value="NZ_CP055265.1"/>
</dbReference>
<comment type="caution">
    <text evidence="1">The sequence shown here is derived from an EMBL/GenBank/DDBJ whole genome shotgun (WGS) entry which is preliminary data.</text>
</comment>
<evidence type="ECO:0000313" key="2">
    <source>
        <dbReference type="EMBL" id="KAA3524122.1"/>
    </source>
</evidence>
<dbReference type="Proteomes" id="UP000175993">
    <property type="component" value="Unassembled WGS sequence"/>
</dbReference>